<protein>
    <submittedName>
        <fullName evidence="1">Uncharacterized protein</fullName>
    </submittedName>
</protein>
<dbReference type="AlphaFoldDB" id="A0A486XR09"/>
<proteinExistence type="predicted"/>
<accession>A0A486XR09</accession>
<name>A0A486XR09_9GAMM</name>
<reference evidence="1" key="1">
    <citation type="submission" date="2019-04" db="EMBL/GenBank/DDBJ databases">
        <authorList>
            <person name="Brambilla D."/>
        </authorList>
    </citation>
    <scope>NUCLEOTIDE SEQUENCE</scope>
    <source>
        <strain evidence="1">BAL1</strain>
    </source>
</reference>
<organism evidence="1">
    <name type="scientific">Rheinheimera sp. BAL341</name>
    <dbReference type="NCBI Taxonomy" id="1708203"/>
    <lineage>
        <taxon>Bacteria</taxon>
        <taxon>Pseudomonadati</taxon>
        <taxon>Pseudomonadota</taxon>
        <taxon>Gammaproteobacteria</taxon>
        <taxon>Chromatiales</taxon>
        <taxon>Chromatiaceae</taxon>
        <taxon>Rheinheimera</taxon>
    </lineage>
</organism>
<sequence length="38" mass="4533">MCINRSHIGRRELLDLFERHEKQLLKPKNGVNSTPWLC</sequence>
<evidence type="ECO:0000313" key="1">
    <source>
        <dbReference type="EMBL" id="VHO04775.1"/>
    </source>
</evidence>
<dbReference type="EMBL" id="CAAJGR010000113">
    <property type="protein sequence ID" value="VHO04775.1"/>
    <property type="molecule type" value="Genomic_DNA"/>
</dbReference>
<gene>
    <name evidence="1" type="ORF">BAL341_2043</name>
</gene>